<comment type="caution">
    <text evidence="4">The sequence shown here is derived from an EMBL/GenBank/DDBJ whole genome shotgun (WGS) entry which is preliminary data.</text>
</comment>
<protein>
    <submittedName>
        <fullName evidence="4">Gtpase-activating protein</fullName>
    </submittedName>
</protein>
<dbReference type="GO" id="GO:0046580">
    <property type="term" value="P:negative regulation of Ras protein signal transduction"/>
    <property type="evidence" value="ECO:0007669"/>
    <property type="project" value="TreeGrafter"/>
</dbReference>
<feature type="domain" description="Ras-GAP" evidence="3">
    <location>
        <begin position="196"/>
        <end position="411"/>
    </location>
</feature>
<evidence type="ECO:0000313" key="4">
    <source>
        <dbReference type="EMBL" id="KAJ5068039.1"/>
    </source>
</evidence>
<dbReference type="Proteomes" id="UP001149090">
    <property type="component" value="Unassembled WGS sequence"/>
</dbReference>
<keyword evidence="5" id="KW-1185">Reference proteome</keyword>
<dbReference type="GO" id="GO:0005096">
    <property type="term" value="F:GTPase activator activity"/>
    <property type="evidence" value="ECO:0007669"/>
    <property type="project" value="TreeGrafter"/>
</dbReference>
<feature type="compositionally biased region" description="Polar residues" evidence="2">
    <location>
        <begin position="35"/>
        <end position="47"/>
    </location>
</feature>
<dbReference type="PROSITE" id="PS00509">
    <property type="entry name" value="RAS_GTPASE_ACTIV_1"/>
    <property type="match status" value="1"/>
</dbReference>
<dbReference type="GO" id="GO:0005938">
    <property type="term" value="C:cell cortex"/>
    <property type="evidence" value="ECO:0007669"/>
    <property type="project" value="TreeGrafter"/>
</dbReference>
<dbReference type="EMBL" id="JAPDFW010000121">
    <property type="protein sequence ID" value="KAJ5068039.1"/>
    <property type="molecule type" value="Genomic_DNA"/>
</dbReference>
<dbReference type="OMA" id="AYMITLN"/>
<dbReference type="PANTHER" id="PTHR14149:SF17">
    <property type="entry name" value="GTPASE-ACTIVATING PROTEIN"/>
    <property type="match status" value="1"/>
</dbReference>
<dbReference type="InterPro" id="IPR001936">
    <property type="entry name" value="RasGAP_dom"/>
</dbReference>
<dbReference type="SUPFAM" id="SSF48350">
    <property type="entry name" value="GTPase activation domain, GAP"/>
    <property type="match status" value="1"/>
</dbReference>
<dbReference type="InterPro" id="IPR023152">
    <property type="entry name" value="RasGAP_CS"/>
</dbReference>
<evidence type="ECO:0000256" key="1">
    <source>
        <dbReference type="SAM" id="Coils"/>
    </source>
</evidence>
<evidence type="ECO:0000259" key="3">
    <source>
        <dbReference type="PROSITE" id="PS50018"/>
    </source>
</evidence>
<keyword evidence="1" id="KW-0175">Coiled coil</keyword>
<dbReference type="InterPro" id="IPR000593">
    <property type="entry name" value="RasGAP_C"/>
</dbReference>
<dbReference type="PANTHER" id="PTHR14149">
    <property type="entry name" value="RAS GTPASE-ACTIVATING PROTEIN WITH IQ MOTIF"/>
    <property type="match status" value="1"/>
</dbReference>
<feature type="region of interest" description="Disordered" evidence="2">
    <location>
        <begin position="25"/>
        <end position="70"/>
    </location>
</feature>
<organism evidence="4 5">
    <name type="scientific">Anaeramoeba ignava</name>
    <name type="common">Anaerobic marine amoeba</name>
    <dbReference type="NCBI Taxonomy" id="1746090"/>
    <lineage>
        <taxon>Eukaryota</taxon>
        <taxon>Metamonada</taxon>
        <taxon>Anaeramoebidae</taxon>
        <taxon>Anaeramoeba</taxon>
    </lineage>
</organism>
<accession>A0A9Q0R6S9</accession>
<proteinExistence type="predicted"/>
<dbReference type="Pfam" id="PF00616">
    <property type="entry name" value="RasGAP"/>
    <property type="match status" value="1"/>
</dbReference>
<dbReference type="Pfam" id="PF03836">
    <property type="entry name" value="RasGAP_C"/>
    <property type="match status" value="1"/>
</dbReference>
<feature type="coiled-coil region" evidence="1">
    <location>
        <begin position="85"/>
        <end position="119"/>
    </location>
</feature>
<sequence>MNDKENKNKKSNVLQSNEPNFLLEPDFLLDAETPIPNTKDSNLNKNSNTRKENEDEKTSNQKTTRKKSLGIISSESQYQKDLEILERLKKKISTQSRKNFQLEKEIKGLDQKIALLIKNRISLDEIQLEAAENADDLKIISIKDERVREKYSNLFYLLFHEPRYLALVSRYVTPLECEKLLQLIMFTIYGNHYDQREEKLLLLLFEVALHEEFQNCTHTNTLLRANTTITKLLFTYSRRGPGQLYLKKLLSSPLQKIVDDEELNLEINPIRIYEQWINEQESTTGEMTNLKRKLVNEEAAEHPKVIEILAPRIQKLQELFNSLLDLVIEKIDMVPYGIRLICKQIRNLTQEFFPNADKYDSSALIGSFFILRFLNPAIVTPTAYHLVEGKLTPNSRRNLTLLAKILQNLSNMVDSFGKKEAYMAVLRDFMLEQRKKLCDFLERLCRVEDLEIDESLNKFLSLSSESQQIHISLNEIYFVHGLFRKYINDFISDQEDPLKKLLDTMGEEPKQLDRNLCPMIQLALENNLTSPVLQQKNNLNILYKETKEKLATIYQKLLKEFPPDKEVDTAMFIKGLQNLRKEAKVTKDAKINKKIKRILSNMKKLIREKVLSPDDNFKKLRADIETLLLQRDEYHQRILKEFELLESVKENVDLHREYLRKQLDIYREYLENVRRQAYEKQRNNMRGSLRRKNKTIKFSHAEFQKSGVLAESDIPENRQQSVFFKISNTESPGVFGFGLYYQNRPKALYETTINMENLLELQHNSELNLELEYLTLNVNLLIYTIKKNLM</sequence>
<dbReference type="SUPFAM" id="SSF143885">
    <property type="entry name" value="RGC domain-like"/>
    <property type="match status" value="1"/>
</dbReference>
<dbReference type="Gene3D" id="1.10.506.10">
    <property type="entry name" value="GTPase Activation - p120gap, domain 1"/>
    <property type="match status" value="1"/>
</dbReference>
<dbReference type="OrthoDB" id="775356at2759"/>
<dbReference type="InterPro" id="IPR008936">
    <property type="entry name" value="Rho_GTPase_activation_prot"/>
</dbReference>
<evidence type="ECO:0000313" key="5">
    <source>
        <dbReference type="Proteomes" id="UP001149090"/>
    </source>
</evidence>
<name>A0A9Q0R6S9_ANAIG</name>
<reference evidence="4" key="1">
    <citation type="submission" date="2022-10" db="EMBL/GenBank/DDBJ databases">
        <title>Novel sulphate-reducing endosymbionts in the free-living metamonad Anaeramoeba.</title>
        <authorList>
            <person name="Jerlstrom-Hultqvist J."/>
            <person name="Cepicka I."/>
            <person name="Gallot-Lavallee L."/>
            <person name="Salas-Leiva D."/>
            <person name="Curtis B.A."/>
            <person name="Zahonova K."/>
            <person name="Pipaliya S."/>
            <person name="Dacks J."/>
            <person name="Roger A.J."/>
        </authorList>
    </citation>
    <scope>NUCLEOTIDE SEQUENCE</scope>
    <source>
        <strain evidence="4">BMAN</strain>
    </source>
</reference>
<dbReference type="PROSITE" id="PS50018">
    <property type="entry name" value="RAS_GTPASE_ACTIV_2"/>
    <property type="match status" value="1"/>
</dbReference>
<feature type="compositionally biased region" description="Basic and acidic residues" evidence="2">
    <location>
        <begin position="49"/>
        <end position="59"/>
    </location>
</feature>
<evidence type="ECO:0000256" key="2">
    <source>
        <dbReference type="SAM" id="MobiDB-lite"/>
    </source>
</evidence>
<dbReference type="AlphaFoldDB" id="A0A9Q0R6S9"/>
<dbReference type="SMART" id="SM00323">
    <property type="entry name" value="RasGAP"/>
    <property type="match status" value="1"/>
</dbReference>
<gene>
    <name evidence="4" type="ORF">M0811_12625</name>
</gene>